<dbReference type="RefSeq" id="WP_344914082.1">
    <property type="nucleotide sequence ID" value="NZ_BAABDL010000155.1"/>
</dbReference>
<dbReference type="SUPFAM" id="SSF54001">
    <property type="entry name" value="Cysteine proteinases"/>
    <property type="match status" value="1"/>
</dbReference>
<dbReference type="PANTHER" id="PTHR33490">
    <property type="entry name" value="BLR5614 PROTEIN-RELATED"/>
    <property type="match status" value="1"/>
</dbReference>
<dbReference type="InterPro" id="IPR038765">
    <property type="entry name" value="Papain-like_cys_pep_sf"/>
</dbReference>
<evidence type="ECO:0000313" key="2">
    <source>
        <dbReference type="EMBL" id="GAA4080764.1"/>
    </source>
</evidence>
<evidence type="ECO:0000313" key="3">
    <source>
        <dbReference type="Proteomes" id="UP001501734"/>
    </source>
</evidence>
<comment type="caution">
    <text evidence="2">The sequence shown here is derived from an EMBL/GenBank/DDBJ whole genome shotgun (WGS) entry which is preliminary data.</text>
</comment>
<gene>
    <name evidence="2" type="ORF">GCM10022410_25690</name>
</gene>
<sequence>MILKPESNDYAKYLAETEVLNFNDLFIKRKMDELFADDQNEIDKVKVAFEFVRDQISHSWDIQSSRITCIASDVLQYQEGICYAKSNLLAALLRAQNIPTGFCYQRLMLFDTPEQGYCIHALNAVYIAKVDRWIRLDARGNKSGINAQFSLEKEQLAFRIDRRSGEVDYSTIYINPHPKTIHVLKQNKNAIDMYRHHLPEYL</sequence>
<dbReference type="Pfam" id="PF01841">
    <property type="entry name" value="Transglut_core"/>
    <property type="match status" value="1"/>
</dbReference>
<name>A0ABP7W493_9BACI</name>
<dbReference type="Proteomes" id="UP001501734">
    <property type="component" value="Unassembled WGS sequence"/>
</dbReference>
<keyword evidence="3" id="KW-1185">Reference proteome</keyword>
<dbReference type="EMBL" id="BAABDL010000155">
    <property type="protein sequence ID" value="GAA4080764.1"/>
    <property type="molecule type" value="Genomic_DNA"/>
</dbReference>
<evidence type="ECO:0000259" key="1">
    <source>
        <dbReference type="Pfam" id="PF01841"/>
    </source>
</evidence>
<protein>
    <submittedName>
        <fullName evidence="2">Transglutaminase family protein</fullName>
    </submittedName>
</protein>
<dbReference type="PANTHER" id="PTHR33490:SF3">
    <property type="entry name" value="CONSERVED INTEGRAL MEMBRANE PROTEIN"/>
    <property type="match status" value="1"/>
</dbReference>
<dbReference type="InterPro" id="IPR002931">
    <property type="entry name" value="Transglutaminase-like"/>
</dbReference>
<reference evidence="3" key="1">
    <citation type="journal article" date="2019" name="Int. J. Syst. Evol. Microbiol.">
        <title>The Global Catalogue of Microorganisms (GCM) 10K type strain sequencing project: providing services to taxonomists for standard genome sequencing and annotation.</title>
        <authorList>
            <consortium name="The Broad Institute Genomics Platform"/>
            <consortium name="The Broad Institute Genome Sequencing Center for Infectious Disease"/>
            <person name="Wu L."/>
            <person name="Ma J."/>
        </authorList>
    </citation>
    <scope>NUCLEOTIDE SEQUENCE [LARGE SCALE GENOMIC DNA]</scope>
    <source>
        <strain evidence="3">JCM 17250</strain>
    </source>
</reference>
<proteinExistence type="predicted"/>
<organism evidence="2 3">
    <name type="scientific">Amphibacillus indicireducens</name>
    <dbReference type="NCBI Taxonomy" id="1076330"/>
    <lineage>
        <taxon>Bacteria</taxon>
        <taxon>Bacillati</taxon>
        <taxon>Bacillota</taxon>
        <taxon>Bacilli</taxon>
        <taxon>Bacillales</taxon>
        <taxon>Bacillaceae</taxon>
        <taxon>Amphibacillus</taxon>
    </lineage>
</organism>
<accession>A0ABP7W493</accession>
<feature type="domain" description="Transglutaminase-like" evidence="1">
    <location>
        <begin position="33"/>
        <end position="138"/>
    </location>
</feature>
<dbReference type="Gene3D" id="3.10.620.30">
    <property type="match status" value="1"/>
</dbReference>